<name>A0A1G9X6Y9_9BACI</name>
<feature type="transmembrane region" description="Helical" evidence="1">
    <location>
        <begin position="25"/>
        <end position="47"/>
    </location>
</feature>
<feature type="transmembrane region" description="Helical" evidence="1">
    <location>
        <begin position="92"/>
        <end position="112"/>
    </location>
</feature>
<evidence type="ECO:0008006" key="4">
    <source>
        <dbReference type="Google" id="ProtNLM"/>
    </source>
</evidence>
<dbReference type="AlphaFoldDB" id="A0A1G9X6Y9"/>
<dbReference type="Proteomes" id="UP000199334">
    <property type="component" value="Unassembled WGS sequence"/>
</dbReference>
<dbReference type="RefSeq" id="WP_093855527.1">
    <property type="nucleotide sequence ID" value="NZ_BJVZ01000030.1"/>
</dbReference>
<proteinExistence type="predicted"/>
<keyword evidence="1" id="KW-1133">Transmembrane helix</keyword>
<keyword evidence="3" id="KW-1185">Reference proteome</keyword>
<evidence type="ECO:0000313" key="3">
    <source>
        <dbReference type="Proteomes" id="UP000199334"/>
    </source>
</evidence>
<organism evidence="2 3">
    <name type="scientific">Tenuibacillus multivorans</name>
    <dbReference type="NCBI Taxonomy" id="237069"/>
    <lineage>
        <taxon>Bacteria</taxon>
        <taxon>Bacillati</taxon>
        <taxon>Bacillota</taxon>
        <taxon>Bacilli</taxon>
        <taxon>Bacillales</taxon>
        <taxon>Bacillaceae</taxon>
        <taxon>Tenuibacillus</taxon>
    </lineage>
</organism>
<keyword evidence="1" id="KW-0812">Transmembrane</keyword>
<protein>
    <recommendedName>
        <fullName evidence="4">DUF3899 domain-containing protein</fullName>
    </recommendedName>
</protein>
<gene>
    <name evidence="2" type="ORF">SAMN05216498_1041</name>
</gene>
<reference evidence="2 3" key="1">
    <citation type="submission" date="2016-10" db="EMBL/GenBank/DDBJ databases">
        <authorList>
            <person name="de Groot N.N."/>
        </authorList>
    </citation>
    <scope>NUCLEOTIDE SEQUENCE [LARGE SCALE GENOMIC DNA]</scope>
    <source>
        <strain evidence="2 3">CGMCC 1.3442</strain>
    </source>
</reference>
<keyword evidence="1" id="KW-0472">Membrane</keyword>
<accession>A0A1G9X6Y9</accession>
<evidence type="ECO:0000256" key="1">
    <source>
        <dbReference type="SAM" id="Phobius"/>
    </source>
</evidence>
<evidence type="ECO:0000313" key="2">
    <source>
        <dbReference type="EMBL" id="SDM92492.1"/>
    </source>
</evidence>
<sequence length="117" mass="13205">MGIIFLAISILSVLVLYISGYTLLFWVALVNLILHLIIGLTIPNIIAMNTMKKHKERVYNLEKIGATDTQVYKVIDEDVEIADEDRNSVPNWIYIFGMLSTSISVILLIIGLSRLKL</sequence>
<dbReference type="EMBL" id="FNIG01000001">
    <property type="protein sequence ID" value="SDM92492.1"/>
    <property type="molecule type" value="Genomic_DNA"/>
</dbReference>